<organism evidence="5 6">
    <name type="scientific">Leucobacter albus</name>
    <dbReference type="NCBI Taxonomy" id="272210"/>
    <lineage>
        <taxon>Bacteria</taxon>
        <taxon>Bacillati</taxon>
        <taxon>Actinomycetota</taxon>
        <taxon>Actinomycetes</taxon>
        <taxon>Micrococcales</taxon>
        <taxon>Microbacteriaceae</taxon>
        <taxon>Leucobacter</taxon>
    </lineage>
</organism>
<reference evidence="6" key="1">
    <citation type="journal article" date="2019" name="Int. J. Syst. Evol. Microbiol.">
        <title>The Global Catalogue of Microorganisms (GCM) 10K type strain sequencing project: providing services to taxonomists for standard genome sequencing and annotation.</title>
        <authorList>
            <consortium name="The Broad Institute Genomics Platform"/>
            <consortium name="The Broad Institute Genome Sequencing Center for Infectious Disease"/>
            <person name="Wu L."/>
            <person name="Ma J."/>
        </authorList>
    </citation>
    <scope>NUCLEOTIDE SEQUENCE [LARGE SCALE GENOMIC DNA]</scope>
    <source>
        <strain evidence="6">CCUG 50213</strain>
    </source>
</reference>
<feature type="compositionally biased region" description="Low complexity" evidence="3">
    <location>
        <begin position="477"/>
        <end position="498"/>
    </location>
</feature>
<feature type="region of interest" description="Disordered" evidence="3">
    <location>
        <begin position="468"/>
        <end position="498"/>
    </location>
</feature>
<dbReference type="InterPro" id="IPR050464">
    <property type="entry name" value="Zeta_carotene_desat/Oxidored"/>
</dbReference>
<feature type="domain" description="Amine oxidase" evidence="4">
    <location>
        <begin position="18"/>
        <end position="459"/>
    </location>
</feature>
<evidence type="ECO:0000259" key="4">
    <source>
        <dbReference type="Pfam" id="PF01593"/>
    </source>
</evidence>
<keyword evidence="2" id="KW-0560">Oxidoreductase</keyword>
<dbReference type="RefSeq" id="WP_343961785.1">
    <property type="nucleotide sequence ID" value="NZ_BAAAKZ010000013.1"/>
</dbReference>
<dbReference type="Pfam" id="PF01593">
    <property type="entry name" value="Amino_oxidase"/>
    <property type="match status" value="1"/>
</dbReference>
<evidence type="ECO:0000256" key="1">
    <source>
        <dbReference type="ARBA" id="ARBA00001974"/>
    </source>
</evidence>
<dbReference type="InterPro" id="IPR001613">
    <property type="entry name" value="Flavin_amine_oxidase"/>
</dbReference>
<dbReference type="Proteomes" id="UP001597181">
    <property type="component" value="Unassembled WGS sequence"/>
</dbReference>
<dbReference type="PANTHER" id="PTHR42923">
    <property type="entry name" value="PROTOPORPHYRINOGEN OXIDASE"/>
    <property type="match status" value="1"/>
</dbReference>
<dbReference type="PANTHER" id="PTHR42923:SF3">
    <property type="entry name" value="PROTOPORPHYRINOGEN OXIDASE"/>
    <property type="match status" value="1"/>
</dbReference>
<evidence type="ECO:0000256" key="2">
    <source>
        <dbReference type="ARBA" id="ARBA00023002"/>
    </source>
</evidence>
<proteinExistence type="predicted"/>
<name>A0ABW3TN84_9MICO</name>
<gene>
    <name evidence="5" type="ORF">ACFQ3U_08955</name>
</gene>
<comment type="cofactor">
    <cofactor evidence="1">
        <name>FAD</name>
        <dbReference type="ChEBI" id="CHEBI:57692"/>
    </cofactor>
</comment>
<dbReference type="EMBL" id="JBHTLY010000003">
    <property type="protein sequence ID" value="MFD1202020.1"/>
    <property type="molecule type" value="Genomic_DNA"/>
</dbReference>
<dbReference type="SUPFAM" id="SSF51905">
    <property type="entry name" value="FAD/NAD(P)-binding domain"/>
    <property type="match status" value="1"/>
</dbReference>
<dbReference type="Gene3D" id="1.10.3110.10">
    <property type="entry name" value="protoporphyrinogen ix oxidase, domain 3"/>
    <property type="match status" value="1"/>
</dbReference>
<dbReference type="SUPFAM" id="SSF54373">
    <property type="entry name" value="FAD-linked reductases, C-terminal domain"/>
    <property type="match status" value="1"/>
</dbReference>
<evidence type="ECO:0000256" key="3">
    <source>
        <dbReference type="SAM" id="MobiDB-lite"/>
    </source>
</evidence>
<evidence type="ECO:0000313" key="6">
    <source>
        <dbReference type="Proteomes" id="UP001597181"/>
    </source>
</evidence>
<sequence length="498" mass="50302">MPASEIAAPRVVVVGGGVAGLTAARELAVAGARVTVLERDDRLGGRVYAAPLAGGAFDVGAEAFATRGGEVEGFLSELGLAGQIVRPAPLGSWIVGASGAMPLPPGGALGIPARPLSGRVVAHIGVRGALRAAAEPLRRRDTEHTATTTVGELVRRRLGARVLDTLVRPIALGVYSADPDRLLVSAVPGLAAAYDRTGSLVRAAAQLRAASSAAGGQVAALAGGMTPLVDALVADVLKCGGVIRTGTRVAELTRGISDTPSQPGRPVAPQWTLRDEVGKTLERADAVLLAVPEPVAAALCGAQQQPPAQHDIEVVALAIADPRLDAAPRGTGALVTDGLGIAAKALTHVTAKWPDRAELAGPGTHIVRLSYGRVGRPPETAALADADALRLACSDATDILGVEVAPERVRDWARQRWAVGTPPGPDPRFTPPAGIALAGDWVTGTGLASVIPGARSAARTLLASLAGEPRLGPAKTPPATSEPPSSSSSATESPVPPA</sequence>
<keyword evidence="6" id="KW-1185">Reference proteome</keyword>
<protein>
    <submittedName>
        <fullName evidence="5">Protoporphyrinogen/coproporphyrinogen oxidase</fullName>
    </submittedName>
</protein>
<dbReference type="InterPro" id="IPR002937">
    <property type="entry name" value="Amino_oxidase"/>
</dbReference>
<dbReference type="PRINTS" id="PR00757">
    <property type="entry name" value="AMINEOXDASEF"/>
</dbReference>
<comment type="caution">
    <text evidence="5">The sequence shown here is derived from an EMBL/GenBank/DDBJ whole genome shotgun (WGS) entry which is preliminary data.</text>
</comment>
<evidence type="ECO:0000313" key="5">
    <source>
        <dbReference type="EMBL" id="MFD1202020.1"/>
    </source>
</evidence>
<dbReference type="InterPro" id="IPR036188">
    <property type="entry name" value="FAD/NAD-bd_sf"/>
</dbReference>
<dbReference type="Gene3D" id="3.90.660.20">
    <property type="entry name" value="Protoporphyrinogen oxidase, mitochondrial, domain 2"/>
    <property type="match status" value="1"/>
</dbReference>
<dbReference type="Gene3D" id="3.50.50.60">
    <property type="entry name" value="FAD/NAD(P)-binding domain"/>
    <property type="match status" value="1"/>
</dbReference>
<accession>A0ABW3TN84</accession>